<dbReference type="GO" id="GO:0005634">
    <property type="term" value="C:nucleus"/>
    <property type="evidence" value="ECO:0007669"/>
    <property type="project" value="UniProtKB-SubCell"/>
</dbReference>
<keyword evidence="3" id="KW-0238">DNA-binding</keyword>
<evidence type="ECO:0000256" key="6">
    <source>
        <dbReference type="RuleBase" id="RU004020"/>
    </source>
</evidence>
<feature type="region of interest" description="Disordered" evidence="7">
    <location>
        <begin position="439"/>
        <end position="566"/>
    </location>
</feature>
<keyword evidence="5" id="KW-0539">Nucleus</keyword>
<dbReference type="FunFam" id="1.10.10.10:FF:000027">
    <property type="entry name" value="Heat shock transcription factor 1"/>
    <property type="match status" value="1"/>
</dbReference>
<dbReference type="InterPro" id="IPR036388">
    <property type="entry name" value="WH-like_DNA-bd_sf"/>
</dbReference>
<dbReference type="Gene3D" id="1.25.10.90">
    <property type="match status" value="1"/>
</dbReference>
<dbReference type="CDD" id="cd06561">
    <property type="entry name" value="AlkD_like"/>
    <property type="match status" value="1"/>
</dbReference>
<dbReference type="PANTHER" id="PTHR34070:SF1">
    <property type="entry name" value="DNA ALKYLATION REPAIR PROTEIN"/>
    <property type="match status" value="1"/>
</dbReference>
<feature type="compositionally biased region" description="Basic residues" evidence="7">
    <location>
        <begin position="154"/>
        <end position="167"/>
    </location>
</feature>
<feature type="region of interest" description="Disordered" evidence="7">
    <location>
        <begin position="585"/>
        <end position="614"/>
    </location>
</feature>
<evidence type="ECO:0000256" key="1">
    <source>
        <dbReference type="ARBA" id="ARBA00004123"/>
    </source>
</evidence>
<dbReference type="InterPro" id="IPR016024">
    <property type="entry name" value="ARM-type_fold"/>
</dbReference>
<dbReference type="Pfam" id="PF08713">
    <property type="entry name" value="DNA_alkylation"/>
    <property type="match status" value="1"/>
</dbReference>
<feature type="compositionally biased region" description="Polar residues" evidence="7">
    <location>
        <begin position="172"/>
        <end position="199"/>
    </location>
</feature>
<evidence type="ECO:0000256" key="5">
    <source>
        <dbReference type="ARBA" id="ARBA00023242"/>
    </source>
</evidence>
<reference evidence="9" key="1">
    <citation type="submission" date="2021-06" db="EMBL/GenBank/DDBJ databases">
        <authorList>
            <person name="Kallberg Y."/>
            <person name="Tangrot J."/>
            <person name="Rosling A."/>
        </authorList>
    </citation>
    <scope>NUCLEOTIDE SEQUENCE</scope>
    <source>
        <strain evidence="9">BR232B</strain>
    </source>
</reference>
<protein>
    <submittedName>
        <fullName evidence="9">9135_t:CDS:1</fullName>
    </submittedName>
</protein>
<feature type="domain" description="HSF-type DNA-binding" evidence="8">
    <location>
        <begin position="54"/>
        <end position="157"/>
    </location>
</feature>
<dbReference type="Pfam" id="PF00447">
    <property type="entry name" value="HSF_DNA-bind"/>
    <property type="match status" value="1"/>
</dbReference>
<keyword evidence="10" id="KW-1185">Reference proteome</keyword>
<dbReference type="InterPro" id="IPR000232">
    <property type="entry name" value="HSF_DNA-bd"/>
</dbReference>
<dbReference type="PRINTS" id="PR00056">
    <property type="entry name" value="HSFDOMAIN"/>
</dbReference>
<evidence type="ECO:0000256" key="7">
    <source>
        <dbReference type="SAM" id="MobiDB-lite"/>
    </source>
</evidence>
<feature type="compositionally biased region" description="Low complexity" evidence="7">
    <location>
        <begin position="481"/>
        <end position="500"/>
    </location>
</feature>
<evidence type="ECO:0000256" key="2">
    <source>
        <dbReference type="ARBA" id="ARBA00023015"/>
    </source>
</evidence>
<dbReference type="GO" id="GO:0043565">
    <property type="term" value="F:sequence-specific DNA binding"/>
    <property type="evidence" value="ECO:0007669"/>
    <property type="project" value="InterPro"/>
</dbReference>
<dbReference type="InterPro" id="IPR036390">
    <property type="entry name" value="WH_DNA-bd_sf"/>
</dbReference>
<dbReference type="EMBL" id="CAJVPI010000211">
    <property type="protein sequence ID" value="CAG8501430.1"/>
    <property type="molecule type" value="Genomic_DNA"/>
</dbReference>
<feature type="compositionally biased region" description="Low complexity" evidence="7">
    <location>
        <begin position="549"/>
        <end position="563"/>
    </location>
</feature>
<evidence type="ECO:0000313" key="10">
    <source>
        <dbReference type="Proteomes" id="UP000789739"/>
    </source>
</evidence>
<evidence type="ECO:0000256" key="3">
    <source>
        <dbReference type="ARBA" id="ARBA00023125"/>
    </source>
</evidence>
<name>A0A9N9F0A4_9GLOM</name>
<dbReference type="Proteomes" id="UP000789739">
    <property type="component" value="Unassembled WGS sequence"/>
</dbReference>
<dbReference type="PANTHER" id="PTHR34070">
    <property type="entry name" value="ARMADILLO-TYPE FOLD"/>
    <property type="match status" value="1"/>
</dbReference>
<feature type="region of interest" description="Disordered" evidence="7">
    <location>
        <begin position="154"/>
        <end position="214"/>
    </location>
</feature>
<keyword evidence="4" id="KW-0804">Transcription</keyword>
<dbReference type="SUPFAM" id="SSF46785">
    <property type="entry name" value="Winged helix' DNA-binding domain"/>
    <property type="match status" value="1"/>
</dbReference>
<dbReference type="SUPFAM" id="SSF48371">
    <property type="entry name" value="ARM repeat"/>
    <property type="match status" value="1"/>
</dbReference>
<feature type="compositionally biased region" description="Low complexity" evidence="7">
    <location>
        <begin position="446"/>
        <end position="472"/>
    </location>
</feature>
<evidence type="ECO:0000313" key="9">
    <source>
        <dbReference type="EMBL" id="CAG8501430.1"/>
    </source>
</evidence>
<dbReference type="Gene3D" id="1.10.10.10">
    <property type="entry name" value="Winged helix-like DNA-binding domain superfamily/Winged helix DNA-binding domain"/>
    <property type="match status" value="1"/>
</dbReference>
<evidence type="ECO:0000256" key="4">
    <source>
        <dbReference type="ARBA" id="ARBA00023163"/>
    </source>
</evidence>
<organism evidence="9 10">
    <name type="scientific">Paraglomus brasilianum</name>
    <dbReference type="NCBI Taxonomy" id="144538"/>
    <lineage>
        <taxon>Eukaryota</taxon>
        <taxon>Fungi</taxon>
        <taxon>Fungi incertae sedis</taxon>
        <taxon>Mucoromycota</taxon>
        <taxon>Glomeromycotina</taxon>
        <taxon>Glomeromycetes</taxon>
        <taxon>Paraglomerales</taxon>
        <taxon>Paraglomeraceae</taxon>
        <taxon>Paraglomus</taxon>
    </lineage>
</organism>
<dbReference type="InterPro" id="IPR014825">
    <property type="entry name" value="DNA_alkylation"/>
</dbReference>
<evidence type="ECO:0000259" key="8">
    <source>
        <dbReference type="SMART" id="SM00415"/>
    </source>
</evidence>
<gene>
    <name evidence="9" type="ORF">PBRASI_LOCUS2627</name>
</gene>
<comment type="similarity">
    <text evidence="6">Belongs to the HSF family.</text>
</comment>
<comment type="caution">
    <text evidence="9">The sequence shown here is derived from an EMBL/GenBank/DDBJ whole genome shotgun (WGS) entry which is preliminary data.</text>
</comment>
<dbReference type="SMART" id="SM00415">
    <property type="entry name" value="HSF"/>
    <property type="match status" value="1"/>
</dbReference>
<accession>A0A9N9F0A4</accession>
<sequence length="947" mass="106192">MTDLARNQLTTGIIPSQAADILPYGVFDGSHIPNCSEGDQHTYPEESGKYDLDTVSVFVAKLYQLLDGDEYKEYLTWNDSGDVFVICNMDEFAANVLPKFFKHCKFTSFVRQLNIYGFYRVSDARKSKHVRSKHACVFSHPQFRRGRQDLLPHIRRRVSKPTRRRPPRTNETDTSFGVTTGPKSSASKESSMTCSFNSENGKDKERAGEEGQMRERIKDLQEVTENLRKDLKQMNSIVSDKLLPEVKNLADGLHRHQQHLVALTQLVTGNFPEGTTILHEALRNLKHTHPIPSPTLHDTRAKRLRLDTTMATTPTIKSESPLQTNLSTAALSPPIPYSIYTSMPESYKNDDLQNQNHNDHNLMSSNSPSLGNTGMENAGAPMTMESHAYNQMISEYPQLSPQQTNAGAHPTLGYSDSWGSTTTTVMLSDTYAMFPPQSSHSPVLYSPSQPTPATAASTSQTTHSSTSPSLQSNHIQPHRSPVPSNSSPQLSSQSVHQQQPSPTPTIALSPTGFVDASPRNEHLLSAQGKRGSISGHASPGHEDLHVGAPSPASPVSSPPEDSSGYPRDLQVRAICIFRKAITSSHSEAPRDFRKDSMVETRSRKRTPSLVNTEPVRSKRIKKRSATQIVARAKSDAISVNLQTQEVLNKAKKSSAGAFAEPQPSYEQLHQNLVKLSSNKRAAISTKYFRVEEYEDDDVLMGITVPAVRSISKDMGFFDYPLLKQLILSKYHEERLLALVDIVNRYKIMQSVGNDDEKESIFHFYVNDMRNGVNNWDLVDTSAKQIVGAYLHEKPELKQHWLYDNFAKSDRLWDRRIAMVATHYFIAERQFDDTLRLAETFLSDPEDLLHKATGWMLREIGKQDKKVLVKFLDNHAAKMPRVMLRYSIEKFSPTERVCEYLISSVYKTIALASITFVTDDNEGRILQSSVLSTQLSSSSKVYDDDDDS</sequence>
<feature type="compositionally biased region" description="Basic and acidic residues" evidence="7">
    <location>
        <begin position="587"/>
        <end position="601"/>
    </location>
</feature>
<keyword evidence="2" id="KW-0805">Transcription regulation</keyword>
<comment type="subcellular location">
    <subcellularLocation>
        <location evidence="1">Nucleus</location>
    </subcellularLocation>
</comment>
<dbReference type="OrthoDB" id="10029550at2759"/>
<dbReference type="AlphaFoldDB" id="A0A9N9F0A4"/>
<feature type="compositionally biased region" description="Basic and acidic residues" evidence="7">
    <location>
        <begin position="200"/>
        <end position="214"/>
    </location>
</feature>
<dbReference type="GO" id="GO:0003700">
    <property type="term" value="F:DNA-binding transcription factor activity"/>
    <property type="evidence" value="ECO:0007669"/>
    <property type="project" value="InterPro"/>
</dbReference>
<proteinExistence type="inferred from homology"/>